<dbReference type="Proteomes" id="UP000011991">
    <property type="component" value="Unassembled WGS sequence"/>
</dbReference>
<accession>M5RC09</accession>
<organism evidence="1 2">
    <name type="scientific">Rhodopirellula maiorica SM1</name>
    <dbReference type="NCBI Taxonomy" id="1265738"/>
    <lineage>
        <taxon>Bacteria</taxon>
        <taxon>Pseudomonadati</taxon>
        <taxon>Planctomycetota</taxon>
        <taxon>Planctomycetia</taxon>
        <taxon>Pirellulales</taxon>
        <taxon>Pirellulaceae</taxon>
        <taxon>Novipirellula</taxon>
    </lineage>
</organism>
<keyword evidence="2" id="KW-1185">Reference proteome</keyword>
<proteinExistence type="predicted"/>
<sequence>MWRTESCKGCTAKSLPSSGLQQLAVSILPYRCERLFVGWDAKLTRSQHARSSAGSFATMLIRNWYSRCNFTQLPSKDCHRGTLG</sequence>
<dbReference type="AlphaFoldDB" id="M5RC09"/>
<protein>
    <submittedName>
        <fullName evidence="1">Uncharacterized protein</fullName>
    </submittedName>
</protein>
<comment type="caution">
    <text evidence="1">The sequence shown here is derived from an EMBL/GenBank/DDBJ whole genome shotgun (WGS) entry which is preliminary data.</text>
</comment>
<reference evidence="1 2" key="1">
    <citation type="journal article" date="2013" name="Mar. Genomics">
        <title>Expression of sulfatases in Rhodopirellula baltica and the diversity of sulfatases in the genus Rhodopirellula.</title>
        <authorList>
            <person name="Wegner C.E."/>
            <person name="Richter-Heitmann T."/>
            <person name="Klindworth A."/>
            <person name="Klockow C."/>
            <person name="Richter M."/>
            <person name="Achstetter T."/>
            <person name="Glockner F.O."/>
            <person name="Harder J."/>
        </authorList>
    </citation>
    <scope>NUCLEOTIDE SEQUENCE [LARGE SCALE GENOMIC DNA]</scope>
    <source>
        <strain evidence="1 2">SM1</strain>
    </source>
</reference>
<evidence type="ECO:0000313" key="1">
    <source>
        <dbReference type="EMBL" id="EMI16606.1"/>
    </source>
</evidence>
<dbReference type="EMBL" id="ANOG01000935">
    <property type="protein sequence ID" value="EMI16606.1"/>
    <property type="molecule type" value="Genomic_DNA"/>
</dbReference>
<name>M5RC09_9BACT</name>
<gene>
    <name evidence="1" type="ORF">RMSM_06475</name>
</gene>
<evidence type="ECO:0000313" key="2">
    <source>
        <dbReference type="Proteomes" id="UP000011991"/>
    </source>
</evidence>